<dbReference type="GO" id="GO:0005524">
    <property type="term" value="F:ATP binding"/>
    <property type="evidence" value="ECO:0007669"/>
    <property type="project" value="UniProtKB-UniRule"/>
</dbReference>
<keyword evidence="4 14" id="KW-0493">Microtubule</keyword>
<dbReference type="SMART" id="SM00129">
    <property type="entry name" value="KISc"/>
    <property type="match status" value="1"/>
</dbReference>
<evidence type="ECO:0000256" key="7">
    <source>
        <dbReference type="ARBA" id="ARBA00022840"/>
    </source>
</evidence>
<dbReference type="GO" id="GO:0007018">
    <property type="term" value="P:microtubule-based movement"/>
    <property type="evidence" value="ECO:0007669"/>
    <property type="project" value="InterPro"/>
</dbReference>
<dbReference type="InterPro" id="IPR027640">
    <property type="entry name" value="Kinesin-like_fam"/>
</dbReference>
<feature type="compositionally biased region" description="Basic and acidic residues" evidence="16">
    <location>
        <begin position="118"/>
        <end position="131"/>
    </location>
</feature>
<keyword evidence="7 13" id="KW-0067">ATP-binding</keyword>
<comment type="caution">
    <text evidence="17">The sequence shown here is derived from an EMBL/GenBank/DDBJ whole genome shotgun (WGS) entry which is preliminary data.</text>
</comment>
<evidence type="ECO:0000256" key="10">
    <source>
        <dbReference type="ARBA" id="ARBA00023212"/>
    </source>
</evidence>
<dbReference type="FunFam" id="3.40.850.10:FF:000012">
    <property type="entry name" value="Kinesin-like protein"/>
    <property type="match status" value="1"/>
</dbReference>
<organism evidence="17 18">
    <name type="scientific">Paramuricea clavata</name>
    <name type="common">Red gorgonian</name>
    <name type="synonym">Violescent sea-whip</name>
    <dbReference type="NCBI Taxonomy" id="317549"/>
    <lineage>
        <taxon>Eukaryota</taxon>
        <taxon>Metazoa</taxon>
        <taxon>Cnidaria</taxon>
        <taxon>Anthozoa</taxon>
        <taxon>Octocorallia</taxon>
        <taxon>Malacalcyonacea</taxon>
        <taxon>Plexauridae</taxon>
        <taxon>Paramuricea</taxon>
    </lineage>
</organism>
<keyword evidence="11" id="KW-0131">Cell cycle</keyword>
<feature type="region of interest" description="Disordered" evidence="16">
    <location>
        <begin position="91"/>
        <end position="164"/>
    </location>
</feature>
<dbReference type="GO" id="GO:0051301">
    <property type="term" value="P:cell division"/>
    <property type="evidence" value="ECO:0007669"/>
    <property type="project" value="UniProtKB-KW"/>
</dbReference>
<dbReference type="GO" id="GO:0007019">
    <property type="term" value="P:microtubule depolymerization"/>
    <property type="evidence" value="ECO:0007669"/>
    <property type="project" value="TreeGrafter"/>
</dbReference>
<dbReference type="Pfam" id="PF22923">
    <property type="entry name" value="KIF2A-like_1st"/>
    <property type="match status" value="1"/>
</dbReference>
<accession>A0A6S7G5J4</accession>
<dbReference type="Proteomes" id="UP001152795">
    <property type="component" value="Unassembled WGS sequence"/>
</dbReference>
<evidence type="ECO:0000256" key="1">
    <source>
        <dbReference type="ARBA" id="ARBA00004245"/>
    </source>
</evidence>
<feature type="coiled-coil region" evidence="15">
    <location>
        <begin position="641"/>
        <end position="668"/>
    </location>
</feature>
<dbReference type="PRINTS" id="PR00380">
    <property type="entry name" value="KINESINHEAVY"/>
</dbReference>
<keyword evidence="9 13" id="KW-0505">Motor protein</keyword>
<evidence type="ECO:0000256" key="13">
    <source>
        <dbReference type="PROSITE-ProRule" id="PRU00283"/>
    </source>
</evidence>
<feature type="binding site" evidence="13">
    <location>
        <begin position="321"/>
        <end position="328"/>
    </location>
    <ligand>
        <name>ATP</name>
        <dbReference type="ChEBI" id="CHEBI:30616"/>
    </ligand>
</feature>
<dbReference type="AlphaFoldDB" id="A0A6S7G5J4"/>
<evidence type="ECO:0000256" key="5">
    <source>
        <dbReference type="ARBA" id="ARBA00022741"/>
    </source>
</evidence>
<comment type="subcellular location">
    <subcellularLocation>
        <location evidence="1">Cytoplasm</location>
        <location evidence="1">Cytoskeleton</location>
    </subcellularLocation>
</comment>
<gene>
    <name evidence="17" type="ORF">PACLA_8A035252</name>
</gene>
<evidence type="ECO:0000313" key="18">
    <source>
        <dbReference type="Proteomes" id="UP001152795"/>
    </source>
</evidence>
<evidence type="ECO:0000256" key="6">
    <source>
        <dbReference type="ARBA" id="ARBA00022776"/>
    </source>
</evidence>
<evidence type="ECO:0000256" key="14">
    <source>
        <dbReference type="RuleBase" id="RU000394"/>
    </source>
</evidence>
<evidence type="ECO:0000256" key="2">
    <source>
        <dbReference type="ARBA" id="ARBA00022490"/>
    </source>
</evidence>
<dbReference type="Pfam" id="PF00225">
    <property type="entry name" value="Kinesin"/>
    <property type="match status" value="1"/>
</dbReference>
<dbReference type="InterPro" id="IPR001752">
    <property type="entry name" value="Kinesin_motor_dom"/>
</dbReference>
<keyword evidence="5 13" id="KW-0547">Nucleotide-binding</keyword>
<dbReference type="InterPro" id="IPR054473">
    <property type="entry name" value="KIF2A-like_N"/>
</dbReference>
<evidence type="ECO:0000313" key="17">
    <source>
        <dbReference type="EMBL" id="CAB3984209.1"/>
    </source>
</evidence>
<dbReference type="InterPro" id="IPR036961">
    <property type="entry name" value="Kinesin_motor_dom_sf"/>
</dbReference>
<dbReference type="CDD" id="cd01367">
    <property type="entry name" value="KISc_KIF2_like"/>
    <property type="match status" value="1"/>
</dbReference>
<reference evidence="17" key="1">
    <citation type="submission" date="2020-04" db="EMBL/GenBank/DDBJ databases">
        <authorList>
            <person name="Alioto T."/>
            <person name="Alioto T."/>
            <person name="Gomez Garrido J."/>
        </authorList>
    </citation>
    <scope>NUCLEOTIDE SEQUENCE</scope>
    <source>
        <strain evidence="17">A484AB</strain>
    </source>
</reference>
<dbReference type="PROSITE" id="PS50067">
    <property type="entry name" value="KINESIN_MOTOR_2"/>
    <property type="match status" value="1"/>
</dbReference>
<keyword evidence="8 15" id="KW-0175">Coiled coil</keyword>
<feature type="coiled-coil region" evidence="15">
    <location>
        <begin position="165"/>
        <end position="193"/>
    </location>
</feature>
<keyword evidence="18" id="KW-1185">Reference proteome</keyword>
<keyword evidence="10" id="KW-0206">Cytoskeleton</keyword>
<evidence type="ECO:0000256" key="12">
    <source>
        <dbReference type="ARBA" id="ARBA00061030"/>
    </source>
</evidence>
<evidence type="ECO:0000256" key="11">
    <source>
        <dbReference type="ARBA" id="ARBA00023306"/>
    </source>
</evidence>
<evidence type="ECO:0000256" key="8">
    <source>
        <dbReference type="ARBA" id="ARBA00023054"/>
    </source>
</evidence>
<evidence type="ECO:0000256" key="3">
    <source>
        <dbReference type="ARBA" id="ARBA00022618"/>
    </source>
</evidence>
<name>A0A6S7G5J4_PARCT</name>
<proteinExistence type="inferred from homology"/>
<keyword evidence="6" id="KW-0498">Mitosis</keyword>
<dbReference type="OrthoDB" id="3176171at2759"/>
<dbReference type="PROSITE" id="PS00411">
    <property type="entry name" value="KINESIN_MOTOR_1"/>
    <property type="match status" value="1"/>
</dbReference>
<dbReference type="Gene3D" id="3.40.850.10">
    <property type="entry name" value="Kinesin motor domain"/>
    <property type="match status" value="1"/>
</dbReference>
<evidence type="ECO:0000256" key="4">
    <source>
        <dbReference type="ARBA" id="ARBA00022701"/>
    </source>
</evidence>
<dbReference type="PANTHER" id="PTHR47971">
    <property type="entry name" value="KINESIN-RELATED PROTEIN 6"/>
    <property type="match status" value="1"/>
</dbReference>
<dbReference type="PANTHER" id="PTHR47971:SF8">
    <property type="entry name" value="KINESIN-LIKE PROTEIN"/>
    <property type="match status" value="1"/>
</dbReference>
<keyword evidence="3" id="KW-0132">Cell division</keyword>
<dbReference type="GO" id="GO:0005874">
    <property type="term" value="C:microtubule"/>
    <property type="evidence" value="ECO:0007669"/>
    <property type="project" value="UniProtKB-KW"/>
</dbReference>
<dbReference type="SUPFAM" id="SSF52540">
    <property type="entry name" value="P-loop containing nucleoside triphosphate hydrolases"/>
    <property type="match status" value="1"/>
</dbReference>
<evidence type="ECO:0000256" key="16">
    <source>
        <dbReference type="SAM" id="MobiDB-lite"/>
    </source>
</evidence>
<dbReference type="InterPro" id="IPR027417">
    <property type="entry name" value="P-loop_NTPase"/>
</dbReference>
<keyword evidence="2" id="KW-0963">Cytoplasm</keyword>
<dbReference type="InterPro" id="IPR019821">
    <property type="entry name" value="Kinesin_motor_CS"/>
</dbReference>
<sequence>MAPTYLQDLLYHYQPARCLRSSSDKWRFAEQHYNLKTYYCRVHSSMLSGINLDSKSATVEWFENGETKGKEIEIREIFGLNPWLVQGKPKTPVGKRLSNPAAPADEAESPKPSKKVVKAPDKSNHKMKDENSPAPENNHVSRPDSQPPPAAPNASSVARRKSNCVKEVERLKKNREERRAQQQEQRILREKIQQEIDPGNPYWELIKMIREFQSDLDMQRITMNDPVRDHQICVCVRKRPLSKKELNRKEVDVITIPDKETTVIHEPRTKVDLTKYLENNKFRFDYSFDETATNELVYRYTARPLIETIFNQGMATCFAYGQTGSGKTYTMGGNIVGKNQDCSKGIYALAAHDVFKYLKNPKHKNKDLVISCSYFEIYGAKVFDLLNKKRKLRVLEDGNQQVQVCELQESVVNAVEDVLKLIEIGNRLRTSGQTSANQNSSRSHAVFQIILRRRGHMKGGAGGQLYGKFSLIDLAGNERGADTSNSDRQTRLEGAEINKSLLALKECIRALGRNGAHLPFRASKLTQVLKDSFIGENSKTCMIATVSPGMNCCEHSLNTLRYADRVKELGPDNKKGGEDYIAFDDTPDVVSPTLSSGDPAASNADLALLCTHSGSGEAEQNELYTFHEAVSQLQDAEEQLVECHKKSVEETKALLEQEENLLDKVDDVDSDLEQYVQRLDVILKQKIDNFTNLRGIHIWIGKQISYNFTCVKCTEPEITVGHRMYVRTNLHLVRPSAKLVGLFFQIKNTSPFC</sequence>
<protein>
    <recommendedName>
        <fullName evidence="14">Kinesin-like protein</fullName>
    </recommendedName>
</protein>
<dbReference type="GO" id="GO:0003777">
    <property type="term" value="F:microtubule motor activity"/>
    <property type="evidence" value="ECO:0007669"/>
    <property type="project" value="InterPro"/>
</dbReference>
<comment type="similarity">
    <text evidence="12">Belongs to the TRAFAC class myosin-kinesin ATPase superfamily. Kinesin family. KIN-13 subfamily.</text>
</comment>
<dbReference type="GO" id="GO:0008017">
    <property type="term" value="F:microtubule binding"/>
    <property type="evidence" value="ECO:0007669"/>
    <property type="project" value="InterPro"/>
</dbReference>
<dbReference type="EMBL" id="CACRXK020000708">
    <property type="protein sequence ID" value="CAB3984209.1"/>
    <property type="molecule type" value="Genomic_DNA"/>
</dbReference>
<evidence type="ECO:0000256" key="15">
    <source>
        <dbReference type="SAM" id="Coils"/>
    </source>
</evidence>
<evidence type="ECO:0000256" key="9">
    <source>
        <dbReference type="ARBA" id="ARBA00023175"/>
    </source>
</evidence>